<dbReference type="EMBL" id="VDLX02000012">
    <property type="protein sequence ID" value="KAB8191508.1"/>
    <property type="molecule type" value="Genomic_DNA"/>
</dbReference>
<dbReference type="RefSeq" id="WP_139634009.1">
    <property type="nucleotide sequence ID" value="NZ_VDLX02000012.1"/>
</dbReference>
<protein>
    <submittedName>
        <fullName evidence="1">Uncharacterized protein</fullName>
    </submittedName>
</protein>
<dbReference type="Proteomes" id="UP000312512">
    <property type="component" value="Unassembled WGS sequence"/>
</dbReference>
<evidence type="ECO:0000313" key="1">
    <source>
        <dbReference type="EMBL" id="KAB8191508.1"/>
    </source>
</evidence>
<dbReference type="AlphaFoldDB" id="A0A5C4W1U8"/>
<sequence length="88" mass="9921">MARIKEFFRATKSSGPHPTEVECGYQAIHTDEGVFLQLSTYGSDERQSEKKTSQTLQLDRQRAAELLHIITSTFPDLKMAGTQENTSM</sequence>
<reference evidence="1 2" key="1">
    <citation type="submission" date="2019-10" db="EMBL/GenBank/DDBJ databases">
        <title>Nonomuraea sp. nov., isolated from Phyllanthus amarus.</title>
        <authorList>
            <person name="Klykleung N."/>
            <person name="Tanasupawat S."/>
        </authorList>
    </citation>
    <scope>NUCLEOTIDE SEQUENCE [LARGE SCALE GENOMIC DNA]</scope>
    <source>
        <strain evidence="1 2">PA1-10</strain>
    </source>
</reference>
<proteinExistence type="predicted"/>
<keyword evidence="2" id="KW-1185">Reference proteome</keyword>
<dbReference type="OrthoDB" id="9781481at2"/>
<gene>
    <name evidence="1" type="ORF">FH608_030085</name>
</gene>
<evidence type="ECO:0000313" key="2">
    <source>
        <dbReference type="Proteomes" id="UP000312512"/>
    </source>
</evidence>
<comment type="caution">
    <text evidence="1">The sequence shown here is derived from an EMBL/GenBank/DDBJ whole genome shotgun (WGS) entry which is preliminary data.</text>
</comment>
<accession>A0A5C4W1U8</accession>
<organism evidence="1 2">
    <name type="scientific">Nonomuraea phyllanthi</name>
    <dbReference type="NCBI Taxonomy" id="2219224"/>
    <lineage>
        <taxon>Bacteria</taxon>
        <taxon>Bacillati</taxon>
        <taxon>Actinomycetota</taxon>
        <taxon>Actinomycetes</taxon>
        <taxon>Streptosporangiales</taxon>
        <taxon>Streptosporangiaceae</taxon>
        <taxon>Nonomuraea</taxon>
    </lineage>
</organism>
<name>A0A5C4W1U8_9ACTN</name>